<dbReference type="PROSITE" id="PS50878">
    <property type="entry name" value="RT_POL"/>
    <property type="match status" value="1"/>
</dbReference>
<dbReference type="InterPro" id="IPR043128">
    <property type="entry name" value="Rev_trsase/Diguanyl_cyclase"/>
</dbReference>
<dbReference type="RefSeq" id="WP_201030563.1">
    <property type="nucleotide sequence ID" value="NZ_LCUA01000003.1"/>
</dbReference>
<sequence>MPTSDWSLIAREVQEPMITTGKANDSSHNVTSWCTRRKLDCWSHIDWRKATKRVRRLQLRIAKAYREGRYNRVKSLQYLLTHSLSAKLLAVKRVAENKGGKTPGVDGVTWKTAKQKWRAALDLKQRSYRVQPLRRIYIPKRTGKLRPLSIPTMHCRSMQALHLLALEPIAEMITDKHTYGFRTLRSTADANEQCFIALARKNGAPYVLEADIQSCFDRIDKTWLLNNIPMDKKILKQWLEAGYVEKYQWYPTNDGTPQGAIISPTLLNITLSGLEAVAKQAANPKDKVNVCVYADDFIITGATKAVLEQKVRPAVERFLKERGLNLSLEKTHITHISEGFDFLGVNHRKYNGKFIQRPAKDNQTRFLRDIRTLIKANKSAKTEKLIQILNSKIRGWANYHRSICAKRAFNYVDAQIYQALWFWAKRRHPNKGGKWLRKKYFRSHGMKRWIFSTKCIDKEGNKVFLDLISAAKIPIKRHVKIRAEATPFDPQYHEYLSHRMLSKQRSKQVSCKQPDWQHCWWELFSKPQAESPNGA</sequence>
<dbReference type="Pfam" id="PF00078">
    <property type="entry name" value="RVT_1"/>
    <property type="match status" value="1"/>
</dbReference>
<dbReference type="InterPro" id="IPR025960">
    <property type="entry name" value="RVT_N"/>
</dbReference>
<dbReference type="NCBIfam" id="TIGR04416">
    <property type="entry name" value="group_II_RT_mat"/>
    <property type="match status" value="1"/>
</dbReference>
<dbReference type="Pfam" id="PF08388">
    <property type="entry name" value="GIIM"/>
    <property type="match status" value="1"/>
</dbReference>
<keyword evidence="3" id="KW-0695">RNA-directed DNA polymerase</keyword>
<dbReference type="PATRIC" id="fig|29423.5.peg.1897"/>
<dbReference type="PANTHER" id="PTHR34047:SF8">
    <property type="entry name" value="PROTEIN YKFC"/>
    <property type="match status" value="1"/>
</dbReference>
<dbReference type="Proteomes" id="UP000054858">
    <property type="component" value="Unassembled WGS sequence"/>
</dbReference>
<keyword evidence="3" id="KW-0548">Nucleotidyltransferase</keyword>
<evidence type="ECO:0000313" key="3">
    <source>
        <dbReference type="EMBL" id="KTD38134.1"/>
    </source>
</evidence>
<gene>
    <name evidence="3" type="ORF">Loak_1810</name>
</gene>
<dbReference type="PANTHER" id="PTHR34047">
    <property type="entry name" value="NUCLEAR INTRON MATURASE 1, MITOCHONDRIAL-RELATED"/>
    <property type="match status" value="1"/>
</dbReference>
<dbReference type="Gene3D" id="3.30.70.270">
    <property type="match status" value="1"/>
</dbReference>
<accession>A0A0W0X0W2</accession>
<proteinExistence type="inferred from homology"/>
<dbReference type="InterPro" id="IPR000477">
    <property type="entry name" value="RT_dom"/>
</dbReference>
<dbReference type="SUPFAM" id="SSF56672">
    <property type="entry name" value="DNA/RNA polymerases"/>
    <property type="match status" value="1"/>
</dbReference>
<evidence type="ECO:0000256" key="1">
    <source>
        <dbReference type="ARBA" id="ARBA00034120"/>
    </source>
</evidence>
<protein>
    <submittedName>
        <fullName evidence="3">Reverse transcriptase</fullName>
    </submittedName>
</protein>
<dbReference type="InterPro" id="IPR030931">
    <property type="entry name" value="Group_II_RT_mat"/>
</dbReference>
<dbReference type="Pfam" id="PF13655">
    <property type="entry name" value="RVT_N"/>
    <property type="match status" value="1"/>
</dbReference>
<keyword evidence="3" id="KW-0808">Transferase</keyword>
<dbReference type="InterPro" id="IPR043502">
    <property type="entry name" value="DNA/RNA_pol_sf"/>
</dbReference>
<dbReference type="InterPro" id="IPR051083">
    <property type="entry name" value="GrpII_Intron_Splice-Mob/Def"/>
</dbReference>
<comment type="similarity">
    <text evidence="1">Belongs to the bacterial reverse transcriptase family.</text>
</comment>
<feature type="domain" description="Reverse transcriptase" evidence="2">
    <location>
        <begin position="119"/>
        <end position="347"/>
    </location>
</feature>
<dbReference type="InterPro" id="IPR013597">
    <property type="entry name" value="Mat_intron_G2"/>
</dbReference>
<dbReference type="CDD" id="cd01651">
    <property type="entry name" value="RT_G2_intron"/>
    <property type="match status" value="1"/>
</dbReference>
<dbReference type="EMBL" id="LNYP01000029">
    <property type="protein sequence ID" value="KTD38134.1"/>
    <property type="molecule type" value="Genomic_DNA"/>
</dbReference>
<dbReference type="AlphaFoldDB" id="A0A0W0X0W2"/>
<evidence type="ECO:0000313" key="4">
    <source>
        <dbReference type="Proteomes" id="UP000054858"/>
    </source>
</evidence>
<evidence type="ECO:0000259" key="2">
    <source>
        <dbReference type="PROSITE" id="PS50878"/>
    </source>
</evidence>
<name>A0A0W0X0W2_9GAMM</name>
<dbReference type="GO" id="GO:0003964">
    <property type="term" value="F:RNA-directed DNA polymerase activity"/>
    <property type="evidence" value="ECO:0007669"/>
    <property type="project" value="UniProtKB-KW"/>
</dbReference>
<comment type="caution">
    <text evidence="3">The sequence shown here is derived from an EMBL/GenBank/DDBJ whole genome shotgun (WGS) entry which is preliminary data.</text>
</comment>
<organism evidence="3 4">
    <name type="scientific">Legionella oakridgensis</name>
    <dbReference type="NCBI Taxonomy" id="29423"/>
    <lineage>
        <taxon>Bacteria</taxon>
        <taxon>Pseudomonadati</taxon>
        <taxon>Pseudomonadota</taxon>
        <taxon>Gammaproteobacteria</taxon>
        <taxon>Legionellales</taxon>
        <taxon>Legionellaceae</taxon>
        <taxon>Legionella</taxon>
    </lineage>
</organism>
<reference evidence="3 4" key="1">
    <citation type="submission" date="2015-11" db="EMBL/GenBank/DDBJ databases">
        <title>Genomic analysis of 38 Legionella species identifies large and diverse effector repertoires.</title>
        <authorList>
            <person name="Burstein D."/>
            <person name="Amaro F."/>
            <person name="Zusman T."/>
            <person name="Lifshitz Z."/>
            <person name="Cohen O."/>
            <person name="Gilbert J.A."/>
            <person name="Pupko T."/>
            <person name="Shuman H.A."/>
            <person name="Segal G."/>
        </authorList>
    </citation>
    <scope>NUCLEOTIDE SEQUENCE [LARGE SCALE GENOMIC DNA]</scope>
    <source>
        <strain evidence="3 4">Oak Ridge-10</strain>
    </source>
</reference>